<dbReference type="RefSeq" id="WP_102112572.1">
    <property type="nucleotide sequence ID" value="NZ_BMGN01000008.1"/>
</dbReference>
<protein>
    <submittedName>
        <fullName evidence="1">Glycerophosphodiester phosphodiesterase</fullName>
    </submittedName>
</protein>
<sequence length="255" mass="27965">MRARSLHPYLDHPGPIPFAHRGGGLEAPENSLAAFNRAIDLGYRYIETDVQVTADGHLVVFHDPMLERLTDGQGRIDDLPWSAISQARVAGREPIPLLDQVLETWPDLRLNIDPKSDAAARVLVTALRRHNALDRVCVGSFSGSRLARLRSDLGGDLCSSAGPWEVARVWAAGHGLPLPAPADPHCLQVPVRHKGLTVVTPGLIRAAHARALCVHVWTVDEAAEMERLLDMGVDGIITDRPTLLRDVMIRRGQWS</sequence>
<dbReference type="InterPro" id="IPR017946">
    <property type="entry name" value="PLC-like_Pdiesterase_TIM-brl"/>
</dbReference>
<accession>A0A2K9NF96</accession>
<evidence type="ECO:0000313" key="1">
    <source>
        <dbReference type="EMBL" id="AUN30905.1"/>
    </source>
</evidence>
<dbReference type="PROSITE" id="PS51704">
    <property type="entry name" value="GP_PDE"/>
    <property type="match status" value="1"/>
</dbReference>
<organism evidence="1 2">
    <name type="scientific">Niveispirillum cyanobacteriorum</name>
    <dbReference type="NCBI Taxonomy" id="1612173"/>
    <lineage>
        <taxon>Bacteria</taxon>
        <taxon>Pseudomonadati</taxon>
        <taxon>Pseudomonadota</taxon>
        <taxon>Alphaproteobacteria</taxon>
        <taxon>Rhodospirillales</taxon>
        <taxon>Azospirillaceae</taxon>
        <taxon>Niveispirillum</taxon>
    </lineage>
</organism>
<dbReference type="OrthoDB" id="9787897at2"/>
<dbReference type="AlphaFoldDB" id="A0A2K9NF96"/>
<dbReference type="GO" id="GO:0006629">
    <property type="term" value="P:lipid metabolic process"/>
    <property type="evidence" value="ECO:0007669"/>
    <property type="project" value="InterPro"/>
</dbReference>
<dbReference type="GO" id="GO:0008081">
    <property type="term" value="F:phosphoric diester hydrolase activity"/>
    <property type="evidence" value="ECO:0007669"/>
    <property type="project" value="InterPro"/>
</dbReference>
<evidence type="ECO:0000313" key="2">
    <source>
        <dbReference type="Proteomes" id="UP000234752"/>
    </source>
</evidence>
<dbReference type="Gene3D" id="3.20.20.190">
    <property type="entry name" value="Phosphatidylinositol (PI) phosphodiesterase"/>
    <property type="match status" value="1"/>
</dbReference>
<keyword evidence="2" id="KW-1185">Reference proteome</keyword>
<dbReference type="InterPro" id="IPR030395">
    <property type="entry name" value="GP_PDE_dom"/>
</dbReference>
<reference evidence="1 2" key="1">
    <citation type="submission" date="2017-12" db="EMBL/GenBank/DDBJ databases">
        <title>Genomes of bacteria within cyanobacterial aggregates.</title>
        <authorList>
            <person name="Cai H."/>
        </authorList>
    </citation>
    <scope>NUCLEOTIDE SEQUENCE [LARGE SCALE GENOMIC DNA]</scope>
    <source>
        <strain evidence="1 2">TH16</strain>
    </source>
</reference>
<proteinExistence type="predicted"/>
<dbReference type="PANTHER" id="PTHR43805">
    <property type="entry name" value="GLYCEROPHOSPHORYL DIESTER PHOSPHODIESTERASE"/>
    <property type="match status" value="1"/>
</dbReference>
<name>A0A2K9NF96_9PROT</name>
<dbReference type="PANTHER" id="PTHR43805:SF1">
    <property type="entry name" value="GP-PDE DOMAIN-CONTAINING PROTEIN"/>
    <property type="match status" value="1"/>
</dbReference>
<dbReference type="Proteomes" id="UP000234752">
    <property type="component" value="Chromosome eg_1"/>
</dbReference>
<dbReference type="CDD" id="cd08561">
    <property type="entry name" value="GDPD_cytoplasmic_ScUgpQ2_like"/>
    <property type="match status" value="1"/>
</dbReference>
<dbReference type="EMBL" id="CP025611">
    <property type="protein sequence ID" value="AUN30905.1"/>
    <property type="molecule type" value="Genomic_DNA"/>
</dbReference>
<dbReference type="KEGG" id="ncb:C0V82_12140"/>
<dbReference type="Pfam" id="PF03009">
    <property type="entry name" value="GDPD"/>
    <property type="match status" value="1"/>
</dbReference>
<gene>
    <name evidence="1" type="ORF">C0V82_12140</name>
</gene>
<dbReference type="SUPFAM" id="SSF51695">
    <property type="entry name" value="PLC-like phosphodiesterases"/>
    <property type="match status" value="1"/>
</dbReference>